<dbReference type="Proteomes" id="UP001358586">
    <property type="component" value="Chromosome 9"/>
</dbReference>
<comment type="caution">
    <text evidence="1">The sequence shown here is derived from an EMBL/GenBank/DDBJ whole genome shotgun (WGS) entry which is preliminary data.</text>
</comment>
<name>A0ABR0NU60_GOSAR</name>
<evidence type="ECO:0000313" key="1">
    <source>
        <dbReference type="EMBL" id="KAK5804902.1"/>
    </source>
</evidence>
<protein>
    <submittedName>
        <fullName evidence="1">Uncharacterized protein</fullName>
    </submittedName>
</protein>
<gene>
    <name evidence="1" type="ORF">PVK06_032554</name>
</gene>
<sequence>MQYSTPSHLPNESRSYNHVMIYKQGRTKRETCKGLAGTDLGEASRGSGLTRVARIPLGFKTSVLNAVARINGRIVFLQ</sequence>
<reference evidence="1 2" key="1">
    <citation type="submission" date="2023-03" db="EMBL/GenBank/DDBJ databases">
        <title>WGS of Gossypium arboreum.</title>
        <authorList>
            <person name="Yu D."/>
        </authorList>
    </citation>
    <scope>NUCLEOTIDE SEQUENCE [LARGE SCALE GENOMIC DNA]</scope>
    <source>
        <tissue evidence="1">Leaf</tissue>
    </source>
</reference>
<keyword evidence="2" id="KW-1185">Reference proteome</keyword>
<proteinExistence type="predicted"/>
<dbReference type="EMBL" id="JARKNE010000009">
    <property type="protein sequence ID" value="KAK5804902.1"/>
    <property type="molecule type" value="Genomic_DNA"/>
</dbReference>
<evidence type="ECO:0000313" key="2">
    <source>
        <dbReference type="Proteomes" id="UP001358586"/>
    </source>
</evidence>
<organism evidence="1 2">
    <name type="scientific">Gossypium arboreum</name>
    <name type="common">Tree cotton</name>
    <name type="synonym">Gossypium nanking</name>
    <dbReference type="NCBI Taxonomy" id="29729"/>
    <lineage>
        <taxon>Eukaryota</taxon>
        <taxon>Viridiplantae</taxon>
        <taxon>Streptophyta</taxon>
        <taxon>Embryophyta</taxon>
        <taxon>Tracheophyta</taxon>
        <taxon>Spermatophyta</taxon>
        <taxon>Magnoliopsida</taxon>
        <taxon>eudicotyledons</taxon>
        <taxon>Gunneridae</taxon>
        <taxon>Pentapetalae</taxon>
        <taxon>rosids</taxon>
        <taxon>malvids</taxon>
        <taxon>Malvales</taxon>
        <taxon>Malvaceae</taxon>
        <taxon>Malvoideae</taxon>
        <taxon>Gossypium</taxon>
    </lineage>
</organism>
<accession>A0ABR0NU60</accession>